<dbReference type="RefSeq" id="WP_254745010.1">
    <property type="nucleotide sequence ID" value="NZ_JANCLU010000020.1"/>
</dbReference>
<evidence type="ECO:0000256" key="1">
    <source>
        <dbReference type="ARBA" id="ARBA00022670"/>
    </source>
</evidence>
<dbReference type="InterPro" id="IPR051458">
    <property type="entry name" value="Cyt/Met_Dipeptidase"/>
</dbReference>
<dbReference type="PANTHER" id="PTHR43270:SF8">
    <property type="entry name" value="DI- AND TRIPEPTIDASE DUG2-RELATED"/>
    <property type="match status" value="1"/>
</dbReference>
<gene>
    <name evidence="5" type="ORF">NK718_17715</name>
</gene>
<dbReference type="InterPro" id="IPR011650">
    <property type="entry name" value="Peptidase_M20_dimer"/>
</dbReference>
<evidence type="ECO:0000313" key="5">
    <source>
        <dbReference type="EMBL" id="MCP8940368.1"/>
    </source>
</evidence>
<organism evidence="5 6">
    <name type="scientific">Alsobacter ponti</name>
    <dbReference type="NCBI Taxonomy" id="2962936"/>
    <lineage>
        <taxon>Bacteria</taxon>
        <taxon>Pseudomonadati</taxon>
        <taxon>Pseudomonadota</taxon>
        <taxon>Alphaproteobacteria</taxon>
        <taxon>Hyphomicrobiales</taxon>
        <taxon>Alsobacteraceae</taxon>
        <taxon>Alsobacter</taxon>
    </lineage>
</organism>
<dbReference type="PANTHER" id="PTHR43270">
    <property type="entry name" value="BETA-ALA-HIS DIPEPTIDASE"/>
    <property type="match status" value="1"/>
</dbReference>
<protein>
    <submittedName>
        <fullName evidence="5">M20/M25/M40 family metallo-hydrolase</fullName>
    </submittedName>
</protein>
<dbReference type="SUPFAM" id="SSF53187">
    <property type="entry name" value="Zn-dependent exopeptidases"/>
    <property type="match status" value="1"/>
</dbReference>
<dbReference type="NCBIfam" id="NF006579">
    <property type="entry name" value="PRK09104.1"/>
    <property type="match status" value="1"/>
</dbReference>
<evidence type="ECO:0000256" key="3">
    <source>
        <dbReference type="ARBA" id="ARBA00022801"/>
    </source>
</evidence>
<dbReference type="InterPro" id="IPR002933">
    <property type="entry name" value="Peptidase_M20"/>
</dbReference>
<proteinExistence type="predicted"/>
<sequence>MAETAAGATLAGLDKVFAHIAANEDAFVRRVMDYVRHPSISAHNIGIREVADLLVAQLRGLGMQAEAVPTANHPMVLARWEKKPGAPTVLLYGHYDVQPPDPLEEWVSPPFEPTIRDGRIWARGIGDNKGQHFAQILAIESHLAAHGELPCNVIVLLEGEEEIGSPHIADFVREHRDRLKADLVVTADGPLHESGRPTVTFGVRGVASFELRARGARRDLHSGNFGGVAPNPIWTLVHLLASMKNEAGEITIEGFRDSIVPPTALEREAAARLPLDPAEIRAELALSRFDAPADRPVADRLMFHPTLTINGLHGGYGGPGSKTVLPHEAFAKCDIRLVEAMTPAEVFEKVAAHVRKHAPEVEFRPLNGMLPSKTPMDSPFAEPIRQAIVDAQGVEPLLYPSAGGSLPDYVFTKILGTHAFVVPYANADEANHAPNENLKLSCFLNGIRTGAALLSRIGRMAKPAA</sequence>
<keyword evidence="2" id="KW-0479">Metal-binding</keyword>
<dbReference type="Proteomes" id="UP001205890">
    <property type="component" value="Unassembled WGS sequence"/>
</dbReference>
<dbReference type="Gene3D" id="3.40.630.10">
    <property type="entry name" value="Zn peptidases"/>
    <property type="match status" value="1"/>
</dbReference>
<evidence type="ECO:0000313" key="6">
    <source>
        <dbReference type="Proteomes" id="UP001205890"/>
    </source>
</evidence>
<reference evidence="5 6" key="1">
    <citation type="submission" date="2022-07" db="EMBL/GenBank/DDBJ databases">
        <authorList>
            <person name="Li W.-J."/>
            <person name="Deng Q.-Q."/>
        </authorList>
    </citation>
    <scope>NUCLEOTIDE SEQUENCE [LARGE SCALE GENOMIC DNA]</scope>
    <source>
        <strain evidence="5 6">SYSU M60028</strain>
    </source>
</reference>
<feature type="domain" description="Peptidase M20 dimerisation" evidence="4">
    <location>
        <begin position="202"/>
        <end position="361"/>
    </location>
</feature>
<dbReference type="Gene3D" id="3.30.70.360">
    <property type="match status" value="1"/>
</dbReference>
<comment type="caution">
    <text evidence="5">The sequence shown here is derived from an EMBL/GenBank/DDBJ whole genome shotgun (WGS) entry which is preliminary data.</text>
</comment>
<accession>A0ABT1LJF0</accession>
<name>A0ABT1LJF0_9HYPH</name>
<dbReference type="EMBL" id="JANCLU010000020">
    <property type="protein sequence ID" value="MCP8940368.1"/>
    <property type="molecule type" value="Genomic_DNA"/>
</dbReference>
<keyword evidence="3" id="KW-0378">Hydrolase</keyword>
<evidence type="ECO:0000256" key="2">
    <source>
        <dbReference type="ARBA" id="ARBA00022723"/>
    </source>
</evidence>
<dbReference type="Pfam" id="PF01546">
    <property type="entry name" value="Peptidase_M20"/>
    <property type="match status" value="1"/>
</dbReference>
<keyword evidence="6" id="KW-1185">Reference proteome</keyword>
<evidence type="ECO:0000259" key="4">
    <source>
        <dbReference type="Pfam" id="PF07687"/>
    </source>
</evidence>
<keyword evidence="1" id="KW-0645">Protease</keyword>
<dbReference type="Pfam" id="PF07687">
    <property type="entry name" value="M20_dimer"/>
    <property type="match status" value="1"/>
</dbReference>